<dbReference type="SUPFAM" id="SSF55874">
    <property type="entry name" value="ATPase domain of HSP90 chaperone/DNA topoisomerase II/histidine kinase"/>
    <property type="match status" value="1"/>
</dbReference>
<evidence type="ECO:0000256" key="1">
    <source>
        <dbReference type="ARBA" id="ARBA00000085"/>
    </source>
</evidence>
<evidence type="ECO:0000256" key="10">
    <source>
        <dbReference type="SAM" id="Phobius"/>
    </source>
</evidence>
<organism evidence="13 14">
    <name type="scientific">Methylobrevis albus</name>
    <dbReference type="NCBI Taxonomy" id="2793297"/>
    <lineage>
        <taxon>Bacteria</taxon>
        <taxon>Pseudomonadati</taxon>
        <taxon>Pseudomonadota</taxon>
        <taxon>Alphaproteobacteria</taxon>
        <taxon>Hyphomicrobiales</taxon>
        <taxon>Pleomorphomonadaceae</taxon>
        <taxon>Methylobrevis</taxon>
    </lineage>
</organism>
<proteinExistence type="predicted"/>
<feature type="domain" description="Histidine kinase" evidence="11">
    <location>
        <begin position="257"/>
        <end position="464"/>
    </location>
</feature>
<dbReference type="PROSITE" id="PS50885">
    <property type="entry name" value="HAMP"/>
    <property type="match status" value="1"/>
</dbReference>
<dbReference type="PANTHER" id="PTHR44936">
    <property type="entry name" value="SENSOR PROTEIN CREC"/>
    <property type="match status" value="1"/>
</dbReference>
<dbReference type="GO" id="GO:0000155">
    <property type="term" value="F:phosphorelay sensor kinase activity"/>
    <property type="evidence" value="ECO:0007669"/>
    <property type="project" value="InterPro"/>
</dbReference>
<dbReference type="Gene3D" id="1.10.287.130">
    <property type="match status" value="1"/>
</dbReference>
<evidence type="ECO:0000256" key="2">
    <source>
        <dbReference type="ARBA" id="ARBA00004651"/>
    </source>
</evidence>
<feature type="transmembrane region" description="Helical" evidence="10">
    <location>
        <begin position="176"/>
        <end position="197"/>
    </location>
</feature>
<keyword evidence="8" id="KW-0418">Kinase</keyword>
<dbReference type="PROSITE" id="PS50109">
    <property type="entry name" value="HIS_KIN"/>
    <property type="match status" value="1"/>
</dbReference>
<evidence type="ECO:0000256" key="6">
    <source>
        <dbReference type="ARBA" id="ARBA00022679"/>
    </source>
</evidence>
<dbReference type="CDD" id="cd00082">
    <property type="entry name" value="HisKA"/>
    <property type="match status" value="1"/>
</dbReference>
<dbReference type="PANTHER" id="PTHR44936:SF10">
    <property type="entry name" value="SENSOR PROTEIN RSTB"/>
    <property type="match status" value="1"/>
</dbReference>
<dbReference type="Proteomes" id="UP000631694">
    <property type="component" value="Unassembled WGS sequence"/>
</dbReference>
<sequence length="475" mass="49575">MIRGALRRIGARGIGVQIAAFVVLAVVITNALVFGAGLALGLALGPPLDFDGTVEDLFAYGGRIATVATLVATAPDAARPAVAARAVAEVPGVFAAAADDAQQVVPLSPERARSFEARVIPRLLAARLDGRGLTWWLQPPTQADSRYPGVVVDFSDGLRLRFEHAGADLPRPPHRFGVIAFGVIATIVTIALLLGWTSRAISAPLERLAASVAGGGLDGPPLPQEGTAEVRRLAAALEAMRAAQRAMLAGRTEMLAAVGHDLRTPLTRMRLRAEAIGDPALRADFAGEITRMADLTDKALAFLRGDVFDEPFTRIDAASLIASLVDDLMDARGMAADAGPQVDLELPPRLVVRCRPEILARGVGNLIENALKFAAHRVVVRLAVAGEAVVIAIDDDGPGIAPEAREALLKPFARADAARGDRRGGFGLGLAIARRAAEQHGGRLVLGRASLGGLGCRMELPIVEAAADARAGISP</sequence>
<evidence type="ECO:0000256" key="9">
    <source>
        <dbReference type="ARBA" id="ARBA00022840"/>
    </source>
</evidence>
<dbReference type="InterPro" id="IPR050980">
    <property type="entry name" value="2C_sensor_his_kinase"/>
</dbReference>
<dbReference type="GO" id="GO:0005524">
    <property type="term" value="F:ATP binding"/>
    <property type="evidence" value="ECO:0007669"/>
    <property type="project" value="UniProtKB-KW"/>
</dbReference>
<dbReference type="InterPro" id="IPR036097">
    <property type="entry name" value="HisK_dim/P_sf"/>
</dbReference>
<dbReference type="InterPro" id="IPR003660">
    <property type="entry name" value="HAMP_dom"/>
</dbReference>
<dbReference type="GO" id="GO:0005886">
    <property type="term" value="C:plasma membrane"/>
    <property type="evidence" value="ECO:0007669"/>
    <property type="project" value="UniProtKB-SubCell"/>
</dbReference>
<dbReference type="EC" id="2.7.13.3" evidence="3"/>
<comment type="caution">
    <text evidence="13">The sequence shown here is derived from an EMBL/GenBank/DDBJ whole genome shotgun (WGS) entry which is preliminary data.</text>
</comment>
<evidence type="ECO:0000259" key="11">
    <source>
        <dbReference type="PROSITE" id="PS50109"/>
    </source>
</evidence>
<evidence type="ECO:0000259" key="12">
    <source>
        <dbReference type="PROSITE" id="PS50885"/>
    </source>
</evidence>
<keyword evidence="5" id="KW-0597">Phosphoprotein</keyword>
<dbReference type="EMBL" id="JADZLT010000016">
    <property type="protein sequence ID" value="MBH0236230.1"/>
    <property type="molecule type" value="Genomic_DNA"/>
</dbReference>
<reference evidence="13" key="1">
    <citation type="submission" date="2020-12" db="EMBL/GenBank/DDBJ databases">
        <title>Methylobrevis albus sp. nov., isolated from fresh water lack sediment.</title>
        <authorList>
            <person name="Zou Q."/>
        </authorList>
    </citation>
    <scope>NUCLEOTIDE SEQUENCE</scope>
    <source>
        <strain evidence="13">L22</strain>
    </source>
</reference>
<gene>
    <name evidence="13" type="ORF">I5731_00195</name>
</gene>
<evidence type="ECO:0000313" key="13">
    <source>
        <dbReference type="EMBL" id="MBH0236230.1"/>
    </source>
</evidence>
<keyword evidence="10" id="KW-0812">Transmembrane</keyword>
<dbReference type="InterPro" id="IPR003594">
    <property type="entry name" value="HATPase_dom"/>
</dbReference>
<keyword evidence="7" id="KW-0547">Nucleotide-binding</keyword>
<evidence type="ECO:0000313" key="14">
    <source>
        <dbReference type="Proteomes" id="UP000631694"/>
    </source>
</evidence>
<name>A0A931MX38_9HYPH</name>
<dbReference type="AlphaFoldDB" id="A0A931MX38"/>
<accession>A0A931MX38</accession>
<dbReference type="Gene3D" id="3.30.565.10">
    <property type="entry name" value="Histidine kinase-like ATPase, C-terminal domain"/>
    <property type="match status" value="1"/>
</dbReference>
<keyword evidence="9" id="KW-0067">ATP-binding</keyword>
<comment type="catalytic activity">
    <reaction evidence="1">
        <text>ATP + protein L-histidine = ADP + protein N-phospho-L-histidine.</text>
        <dbReference type="EC" id="2.7.13.3"/>
    </reaction>
</comment>
<comment type="subcellular location">
    <subcellularLocation>
        <location evidence="2">Cell membrane</location>
        <topology evidence="2">Multi-pass membrane protein</topology>
    </subcellularLocation>
</comment>
<dbReference type="InterPro" id="IPR003661">
    <property type="entry name" value="HisK_dim/P_dom"/>
</dbReference>
<keyword evidence="4" id="KW-1003">Cell membrane</keyword>
<dbReference type="InterPro" id="IPR036890">
    <property type="entry name" value="HATPase_C_sf"/>
</dbReference>
<feature type="domain" description="HAMP" evidence="12">
    <location>
        <begin position="199"/>
        <end position="249"/>
    </location>
</feature>
<dbReference type="SMART" id="SM00387">
    <property type="entry name" value="HATPase_c"/>
    <property type="match status" value="1"/>
</dbReference>
<keyword evidence="14" id="KW-1185">Reference proteome</keyword>
<dbReference type="SMART" id="SM00388">
    <property type="entry name" value="HisKA"/>
    <property type="match status" value="1"/>
</dbReference>
<dbReference type="Pfam" id="PF02518">
    <property type="entry name" value="HATPase_c"/>
    <property type="match status" value="1"/>
</dbReference>
<evidence type="ECO:0000256" key="8">
    <source>
        <dbReference type="ARBA" id="ARBA00022777"/>
    </source>
</evidence>
<evidence type="ECO:0000256" key="4">
    <source>
        <dbReference type="ARBA" id="ARBA00022475"/>
    </source>
</evidence>
<dbReference type="InterPro" id="IPR004358">
    <property type="entry name" value="Sig_transdc_His_kin-like_C"/>
</dbReference>
<feature type="transmembrane region" description="Helical" evidence="10">
    <location>
        <begin position="21"/>
        <end position="44"/>
    </location>
</feature>
<evidence type="ECO:0000256" key="5">
    <source>
        <dbReference type="ARBA" id="ARBA00022553"/>
    </source>
</evidence>
<protein>
    <recommendedName>
        <fullName evidence="3">histidine kinase</fullName>
        <ecNumber evidence="3">2.7.13.3</ecNumber>
    </recommendedName>
</protein>
<dbReference type="PRINTS" id="PR00344">
    <property type="entry name" value="BCTRLSENSOR"/>
</dbReference>
<keyword evidence="6" id="KW-0808">Transferase</keyword>
<keyword evidence="10" id="KW-1133">Transmembrane helix</keyword>
<evidence type="ECO:0000256" key="3">
    <source>
        <dbReference type="ARBA" id="ARBA00012438"/>
    </source>
</evidence>
<dbReference type="SUPFAM" id="SSF47384">
    <property type="entry name" value="Homodimeric domain of signal transducing histidine kinase"/>
    <property type="match status" value="1"/>
</dbReference>
<evidence type="ECO:0000256" key="7">
    <source>
        <dbReference type="ARBA" id="ARBA00022741"/>
    </source>
</evidence>
<dbReference type="InterPro" id="IPR005467">
    <property type="entry name" value="His_kinase_dom"/>
</dbReference>
<keyword evidence="10" id="KW-0472">Membrane</keyword>
<dbReference type="RefSeq" id="WP_197309337.1">
    <property type="nucleotide sequence ID" value="NZ_JADZLT010000016.1"/>
</dbReference>